<sequence length="219" mass="24138">RRPAETIFEHGTDRSLFTPSIEIFESIMAVRKPARLKRYFPTYILRILLDECAIRGWADMTRYLLGLRTPPGVQLWSKHNCKCLKYASRGGFADIVRLLLDHGCPTEGALVAAATHGHMVIIRMLLDYGVETKLALAGAARGGYIQAVRLLLDSGADVNEGFPSAIVHAVELEHTTIFELLIERGADLTSAGSREEAMRRAKLAGLESMAAQLAEYGVE</sequence>
<dbReference type="PANTHER" id="PTHR24123:SF65">
    <property type="entry name" value="ANKYRIN REPEAT DOMAIN-CONTAINING PROTEIN 50"/>
    <property type="match status" value="1"/>
</dbReference>
<dbReference type="Pfam" id="PF12796">
    <property type="entry name" value="Ank_2"/>
    <property type="match status" value="1"/>
</dbReference>
<dbReference type="SMART" id="SM00248">
    <property type="entry name" value="ANK"/>
    <property type="match status" value="3"/>
</dbReference>
<evidence type="ECO:0000256" key="3">
    <source>
        <dbReference type="PROSITE-ProRule" id="PRU00023"/>
    </source>
</evidence>
<reference evidence="4" key="1">
    <citation type="journal article" date="2020" name="Stud. Mycol.">
        <title>101 Dothideomycetes genomes: a test case for predicting lifestyles and emergence of pathogens.</title>
        <authorList>
            <person name="Haridas S."/>
            <person name="Albert R."/>
            <person name="Binder M."/>
            <person name="Bloem J."/>
            <person name="Labutti K."/>
            <person name="Salamov A."/>
            <person name="Andreopoulos B."/>
            <person name="Baker S."/>
            <person name="Barry K."/>
            <person name="Bills G."/>
            <person name="Bluhm B."/>
            <person name="Cannon C."/>
            <person name="Castanera R."/>
            <person name="Culley D."/>
            <person name="Daum C."/>
            <person name="Ezra D."/>
            <person name="Gonzalez J."/>
            <person name="Henrissat B."/>
            <person name="Kuo A."/>
            <person name="Liang C."/>
            <person name="Lipzen A."/>
            <person name="Lutzoni F."/>
            <person name="Magnuson J."/>
            <person name="Mondo S."/>
            <person name="Nolan M."/>
            <person name="Ohm R."/>
            <person name="Pangilinan J."/>
            <person name="Park H.-J."/>
            <person name="Ramirez L."/>
            <person name="Alfaro M."/>
            <person name="Sun H."/>
            <person name="Tritt A."/>
            <person name="Yoshinaga Y."/>
            <person name="Zwiers L.-H."/>
            <person name="Turgeon B."/>
            <person name="Goodwin S."/>
            <person name="Spatafora J."/>
            <person name="Crous P."/>
            <person name="Grigoriev I."/>
        </authorList>
    </citation>
    <scope>NUCLEOTIDE SEQUENCE</scope>
    <source>
        <strain evidence="4">CBS 627.86</strain>
    </source>
</reference>
<dbReference type="SUPFAM" id="SSF48403">
    <property type="entry name" value="Ankyrin repeat"/>
    <property type="match status" value="1"/>
</dbReference>
<dbReference type="PROSITE" id="PS50088">
    <property type="entry name" value="ANK_REPEAT"/>
    <property type="match status" value="1"/>
</dbReference>
<dbReference type="EMBL" id="ML977348">
    <property type="protein sequence ID" value="KAF2108408.1"/>
    <property type="molecule type" value="Genomic_DNA"/>
</dbReference>
<evidence type="ECO:0000256" key="2">
    <source>
        <dbReference type="ARBA" id="ARBA00023043"/>
    </source>
</evidence>
<gene>
    <name evidence="4" type="ORF">BDV96DRAFT_504708</name>
</gene>
<dbReference type="PANTHER" id="PTHR24123">
    <property type="entry name" value="ANKYRIN REPEAT-CONTAINING"/>
    <property type="match status" value="1"/>
</dbReference>
<dbReference type="AlphaFoldDB" id="A0A6A5YQD3"/>
<dbReference type="InterPro" id="IPR051165">
    <property type="entry name" value="Multifunctional_ANK_Repeat"/>
</dbReference>
<dbReference type="OrthoDB" id="4772757at2759"/>
<evidence type="ECO:0000313" key="4">
    <source>
        <dbReference type="EMBL" id="KAF2108408.1"/>
    </source>
</evidence>
<keyword evidence="5" id="KW-1185">Reference proteome</keyword>
<feature type="repeat" description="ANK" evidence="3">
    <location>
        <begin position="131"/>
        <end position="159"/>
    </location>
</feature>
<organism evidence="4 5">
    <name type="scientific">Lophiotrema nucula</name>
    <dbReference type="NCBI Taxonomy" id="690887"/>
    <lineage>
        <taxon>Eukaryota</taxon>
        <taxon>Fungi</taxon>
        <taxon>Dikarya</taxon>
        <taxon>Ascomycota</taxon>
        <taxon>Pezizomycotina</taxon>
        <taxon>Dothideomycetes</taxon>
        <taxon>Pleosporomycetidae</taxon>
        <taxon>Pleosporales</taxon>
        <taxon>Lophiotremataceae</taxon>
        <taxon>Lophiotrema</taxon>
    </lineage>
</organism>
<accession>A0A6A5YQD3</accession>
<dbReference type="InterPro" id="IPR002110">
    <property type="entry name" value="Ankyrin_rpt"/>
</dbReference>
<dbReference type="PROSITE" id="PS50297">
    <property type="entry name" value="ANK_REP_REGION"/>
    <property type="match status" value="1"/>
</dbReference>
<keyword evidence="1" id="KW-0677">Repeat</keyword>
<name>A0A6A5YQD3_9PLEO</name>
<proteinExistence type="predicted"/>
<dbReference type="Proteomes" id="UP000799770">
    <property type="component" value="Unassembled WGS sequence"/>
</dbReference>
<keyword evidence="2 3" id="KW-0040">ANK repeat</keyword>
<protein>
    <submittedName>
        <fullName evidence="4">Ankyrin repeat-containing domain protein</fullName>
    </submittedName>
</protein>
<feature type="non-terminal residue" evidence="4">
    <location>
        <position position="1"/>
    </location>
</feature>
<dbReference type="Gene3D" id="1.25.40.20">
    <property type="entry name" value="Ankyrin repeat-containing domain"/>
    <property type="match status" value="1"/>
</dbReference>
<evidence type="ECO:0000313" key="5">
    <source>
        <dbReference type="Proteomes" id="UP000799770"/>
    </source>
</evidence>
<evidence type="ECO:0000256" key="1">
    <source>
        <dbReference type="ARBA" id="ARBA00022737"/>
    </source>
</evidence>
<dbReference type="InterPro" id="IPR036770">
    <property type="entry name" value="Ankyrin_rpt-contain_sf"/>
</dbReference>